<protein>
    <recommendedName>
        <fullName evidence="8">Ubiquinone biosynthesis protein</fullName>
    </recommendedName>
</protein>
<gene>
    <name evidence="10" type="ORF">L211DRAFT_812096</name>
</gene>
<dbReference type="InterPro" id="IPR012762">
    <property type="entry name" value="Ubiq_biosynth_COQ9"/>
</dbReference>
<dbReference type="GO" id="GO:0005743">
    <property type="term" value="C:mitochondrial inner membrane"/>
    <property type="evidence" value="ECO:0007669"/>
    <property type="project" value="TreeGrafter"/>
</dbReference>
<evidence type="ECO:0000256" key="6">
    <source>
        <dbReference type="ARBA" id="ARBA00023121"/>
    </source>
</evidence>
<comment type="subcellular location">
    <subcellularLocation>
        <location evidence="1 8">Mitochondrion</location>
    </subcellularLocation>
</comment>
<dbReference type="GO" id="GO:0008289">
    <property type="term" value="F:lipid binding"/>
    <property type="evidence" value="ECO:0007669"/>
    <property type="project" value="UniProtKB-UniRule"/>
</dbReference>
<keyword evidence="5" id="KW-0809">Transit peptide</keyword>
<dbReference type="STRING" id="1051890.A0A3N4LU16"/>
<name>A0A3N4LU16_9PEZI</name>
<keyword evidence="4 8" id="KW-0831">Ubiquinone biosynthesis</keyword>
<dbReference type="Proteomes" id="UP000267821">
    <property type="component" value="Unassembled WGS sequence"/>
</dbReference>
<sequence>MATLLRSLRNHLPTSVAADRHFLQHQLPRAALYHSHHHGPPPPPFSPAASAILSSSLTHVPEHGFSDMALTLGARGTGYLDITTNLFPRGPFEIVYYHLVMSRLNLHQRVQFPSAEANGGRELGVGQKLRTLVVERLRANEKVLGRWQEALGLMSLAGNIPTSISELAKLSDEILYLAGDTSVDTTWYTKRASLSAIYASTELFMTQDTSPDFISTWKFLDRRLEDIQILGKATSEVGDYLGFTA</sequence>
<evidence type="ECO:0000313" key="11">
    <source>
        <dbReference type="Proteomes" id="UP000267821"/>
    </source>
</evidence>
<organism evidence="10 11">
    <name type="scientific">Terfezia boudieri ATCC MYA-4762</name>
    <dbReference type="NCBI Taxonomy" id="1051890"/>
    <lineage>
        <taxon>Eukaryota</taxon>
        <taxon>Fungi</taxon>
        <taxon>Dikarya</taxon>
        <taxon>Ascomycota</taxon>
        <taxon>Pezizomycotina</taxon>
        <taxon>Pezizomycetes</taxon>
        <taxon>Pezizales</taxon>
        <taxon>Pezizaceae</taxon>
        <taxon>Terfezia</taxon>
    </lineage>
</organism>
<dbReference type="Gene3D" id="1.10.357.10">
    <property type="entry name" value="Tetracycline Repressor, domain 2"/>
    <property type="match status" value="1"/>
</dbReference>
<evidence type="ECO:0000256" key="5">
    <source>
        <dbReference type="ARBA" id="ARBA00022946"/>
    </source>
</evidence>
<dbReference type="Pfam" id="PF08511">
    <property type="entry name" value="COQ9"/>
    <property type="match status" value="1"/>
</dbReference>
<evidence type="ECO:0000256" key="8">
    <source>
        <dbReference type="RuleBase" id="RU366063"/>
    </source>
</evidence>
<dbReference type="InterPro" id="IPR013718">
    <property type="entry name" value="COQ9_C"/>
</dbReference>
<proteinExistence type="inferred from homology"/>
<dbReference type="InParanoid" id="A0A3N4LU16"/>
<comment type="function">
    <text evidence="8">Membrane-associated protein that warps the membrane surface to access and bind aromatic isoprenes with high specificity, including ubiquinone (CoQ) isoprene intermediates and presents them directly to Coq7, therefore facilitating the Coq7-mediated hydroxylase step. Participates in the biosynthesis of coenzyme Q, also named ubiquinone, an essential lipid-soluble electron transporter for aerobic cellular respiration.</text>
</comment>
<dbReference type="OrthoDB" id="619536at2759"/>
<accession>A0A3N4LU16</accession>
<evidence type="ECO:0000256" key="2">
    <source>
        <dbReference type="ARBA" id="ARBA00004749"/>
    </source>
</evidence>
<evidence type="ECO:0000259" key="9">
    <source>
        <dbReference type="Pfam" id="PF08511"/>
    </source>
</evidence>
<keyword evidence="11" id="KW-1185">Reference proteome</keyword>
<evidence type="ECO:0000256" key="4">
    <source>
        <dbReference type="ARBA" id="ARBA00022688"/>
    </source>
</evidence>
<keyword evidence="6 8" id="KW-0446">Lipid-binding</keyword>
<reference evidence="10 11" key="1">
    <citation type="journal article" date="2018" name="Nat. Ecol. Evol.">
        <title>Pezizomycetes genomes reveal the molecular basis of ectomycorrhizal truffle lifestyle.</title>
        <authorList>
            <person name="Murat C."/>
            <person name="Payen T."/>
            <person name="Noel B."/>
            <person name="Kuo A."/>
            <person name="Morin E."/>
            <person name="Chen J."/>
            <person name="Kohler A."/>
            <person name="Krizsan K."/>
            <person name="Balestrini R."/>
            <person name="Da Silva C."/>
            <person name="Montanini B."/>
            <person name="Hainaut M."/>
            <person name="Levati E."/>
            <person name="Barry K.W."/>
            <person name="Belfiori B."/>
            <person name="Cichocki N."/>
            <person name="Clum A."/>
            <person name="Dockter R.B."/>
            <person name="Fauchery L."/>
            <person name="Guy J."/>
            <person name="Iotti M."/>
            <person name="Le Tacon F."/>
            <person name="Lindquist E.A."/>
            <person name="Lipzen A."/>
            <person name="Malagnac F."/>
            <person name="Mello A."/>
            <person name="Molinier V."/>
            <person name="Miyauchi S."/>
            <person name="Poulain J."/>
            <person name="Riccioni C."/>
            <person name="Rubini A."/>
            <person name="Sitrit Y."/>
            <person name="Splivallo R."/>
            <person name="Traeger S."/>
            <person name="Wang M."/>
            <person name="Zifcakova L."/>
            <person name="Wipf D."/>
            <person name="Zambonelli A."/>
            <person name="Paolocci F."/>
            <person name="Nowrousian M."/>
            <person name="Ottonello S."/>
            <person name="Baldrian P."/>
            <person name="Spatafora J.W."/>
            <person name="Henrissat B."/>
            <person name="Nagy L.G."/>
            <person name="Aury J.M."/>
            <person name="Wincker P."/>
            <person name="Grigoriev I.V."/>
            <person name="Bonfante P."/>
            <person name="Martin F.M."/>
        </authorList>
    </citation>
    <scope>NUCLEOTIDE SEQUENCE [LARGE SCALE GENOMIC DNA]</scope>
    <source>
        <strain evidence="10 11">ATCC MYA-4762</strain>
    </source>
</reference>
<dbReference type="UniPathway" id="UPA00232"/>
<evidence type="ECO:0000256" key="1">
    <source>
        <dbReference type="ARBA" id="ARBA00004173"/>
    </source>
</evidence>
<keyword evidence="7 8" id="KW-0496">Mitochondrion</keyword>
<dbReference type="FunCoup" id="A0A3N4LU16">
    <property type="interactions" value="249"/>
</dbReference>
<feature type="non-terminal residue" evidence="10">
    <location>
        <position position="245"/>
    </location>
</feature>
<feature type="domain" description="COQ9 C-terminal" evidence="9">
    <location>
        <begin position="160"/>
        <end position="228"/>
    </location>
</feature>
<evidence type="ECO:0000313" key="10">
    <source>
        <dbReference type="EMBL" id="RPB21505.1"/>
    </source>
</evidence>
<dbReference type="AlphaFoldDB" id="A0A3N4LU16"/>
<dbReference type="PANTHER" id="PTHR21427">
    <property type="entry name" value="UBIQUINONE BIOSYNTHESIS PROTEIN COQ9, MITOCHONDRIAL"/>
    <property type="match status" value="1"/>
</dbReference>
<evidence type="ECO:0000256" key="7">
    <source>
        <dbReference type="ARBA" id="ARBA00023128"/>
    </source>
</evidence>
<dbReference type="GO" id="GO:0006744">
    <property type="term" value="P:ubiquinone biosynthetic process"/>
    <property type="evidence" value="ECO:0007669"/>
    <property type="project" value="UniProtKB-UniRule"/>
</dbReference>
<comment type="pathway">
    <text evidence="2 8">Cofactor biosynthesis; ubiquinone biosynthesis.</text>
</comment>
<dbReference type="NCBIfam" id="TIGR02396">
    <property type="entry name" value="diverge_rpsU"/>
    <property type="match status" value="1"/>
</dbReference>
<dbReference type="FunFam" id="1.10.357.10:FF:000004">
    <property type="entry name" value="Ubiquinone biosynthesis protein COQ9, mitochondrial"/>
    <property type="match status" value="1"/>
</dbReference>
<keyword evidence="10" id="KW-0830">Ubiquinone</keyword>
<dbReference type="EMBL" id="ML121559">
    <property type="protein sequence ID" value="RPB21505.1"/>
    <property type="molecule type" value="Genomic_DNA"/>
</dbReference>
<comment type="similarity">
    <text evidence="3 8">Belongs to the COQ9 family.</text>
</comment>
<dbReference type="PANTHER" id="PTHR21427:SF19">
    <property type="entry name" value="UBIQUINONE BIOSYNTHESIS PROTEIN COQ9, MITOCHONDRIAL"/>
    <property type="match status" value="1"/>
</dbReference>
<evidence type="ECO:0000256" key="3">
    <source>
        <dbReference type="ARBA" id="ARBA00010766"/>
    </source>
</evidence>